<proteinExistence type="predicted"/>
<accession>A0ABQ1FFE2</accession>
<dbReference type="RefSeq" id="WP_188642694.1">
    <property type="nucleotide sequence ID" value="NZ_BMID01000001.1"/>
</dbReference>
<reference evidence="2" key="1">
    <citation type="journal article" date="2019" name="Int. J. Syst. Evol. Microbiol.">
        <title>The Global Catalogue of Microorganisms (GCM) 10K type strain sequencing project: providing services to taxonomists for standard genome sequencing and annotation.</title>
        <authorList>
            <consortium name="The Broad Institute Genomics Platform"/>
            <consortium name="The Broad Institute Genome Sequencing Center for Infectious Disease"/>
            <person name="Wu L."/>
            <person name="Ma J."/>
        </authorList>
    </citation>
    <scope>NUCLEOTIDE SEQUENCE [LARGE SCALE GENOMIC DNA]</scope>
    <source>
        <strain evidence="2">CGMCC 1.15297</strain>
    </source>
</reference>
<sequence>MAPEQIMTPEERIHRLNHANKNCRQMLGAVDRKLAEALQCLEDGRHEECEALLGQLKQALPEAIKVIEHDD</sequence>
<dbReference type="EMBL" id="BMID01000001">
    <property type="protein sequence ID" value="GGA10713.1"/>
    <property type="molecule type" value="Genomic_DNA"/>
</dbReference>
<protein>
    <submittedName>
        <fullName evidence="1">Uncharacterized protein</fullName>
    </submittedName>
</protein>
<dbReference type="Proteomes" id="UP000603317">
    <property type="component" value="Unassembled WGS sequence"/>
</dbReference>
<gene>
    <name evidence="1" type="ORF">GCM10010923_21610</name>
</gene>
<keyword evidence="2" id="KW-1185">Reference proteome</keyword>
<evidence type="ECO:0000313" key="2">
    <source>
        <dbReference type="Proteomes" id="UP000603317"/>
    </source>
</evidence>
<comment type="caution">
    <text evidence="1">The sequence shown here is derived from an EMBL/GenBank/DDBJ whole genome shotgun (WGS) entry which is preliminary data.</text>
</comment>
<name>A0ABQ1FFE2_9SPHN</name>
<organism evidence="1 2">
    <name type="scientific">Blastomonas marina</name>
    <dbReference type="NCBI Taxonomy" id="1867408"/>
    <lineage>
        <taxon>Bacteria</taxon>
        <taxon>Pseudomonadati</taxon>
        <taxon>Pseudomonadota</taxon>
        <taxon>Alphaproteobacteria</taxon>
        <taxon>Sphingomonadales</taxon>
        <taxon>Sphingomonadaceae</taxon>
        <taxon>Blastomonas</taxon>
    </lineage>
</organism>
<evidence type="ECO:0000313" key="1">
    <source>
        <dbReference type="EMBL" id="GGA10713.1"/>
    </source>
</evidence>